<dbReference type="InterPro" id="IPR014710">
    <property type="entry name" value="RmlC-like_jellyroll"/>
</dbReference>
<protein>
    <recommendedName>
        <fullName evidence="1">Cupin type-2 domain-containing protein</fullName>
    </recommendedName>
</protein>
<accession>A0A6A6TMA7</accession>
<evidence type="ECO:0000259" key="1">
    <source>
        <dbReference type="Pfam" id="PF07883"/>
    </source>
</evidence>
<dbReference type="AlphaFoldDB" id="A0A6A6TMA7"/>
<gene>
    <name evidence="2" type="ORF">K491DRAFT_589775</name>
</gene>
<dbReference type="Gene3D" id="2.60.120.10">
    <property type="entry name" value="Jelly Rolls"/>
    <property type="match status" value="1"/>
</dbReference>
<dbReference type="OrthoDB" id="4124983at2759"/>
<dbReference type="PANTHER" id="PTHR36440:SF1">
    <property type="entry name" value="PUTATIVE (AFU_ORTHOLOGUE AFUA_8G07350)-RELATED"/>
    <property type="match status" value="1"/>
</dbReference>
<dbReference type="Proteomes" id="UP000799324">
    <property type="component" value="Unassembled WGS sequence"/>
</dbReference>
<dbReference type="SUPFAM" id="SSF51182">
    <property type="entry name" value="RmlC-like cupins"/>
    <property type="match status" value="1"/>
</dbReference>
<keyword evidence="3" id="KW-1185">Reference proteome</keyword>
<feature type="domain" description="Cupin type-2" evidence="1">
    <location>
        <begin position="57"/>
        <end position="127"/>
    </location>
</feature>
<dbReference type="EMBL" id="MU004302">
    <property type="protein sequence ID" value="KAF2660048.1"/>
    <property type="molecule type" value="Genomic_DNA"/>
</dbReference>
<reference evidence="2" key="1">
    <citation type="journal article" date="2020" name="Stud. Mycol.">
        <title>101 Dothideomycetes genomes: a test case for predicting lifestyles and emergence of pathogens.</title>
        <authorList>
            <person name="Haridas S."/>
            <person name="Albert R."/>
            <person name="Binder M."/>
            <person name="Bloem J."/>
            <person name="Labutti K."/>
            <person name="Salamov A."/>
            <person name="Andreopoulos B."/>
            <person name="Baker S."/>
            <person name="Barry K."/>
            <person name="Bills G."/>
            <person name="Bluhm B."/>
            <person name="Cannon C."/>
            <person name="Castanera R."/>
            <person name="Culley D."/>
            <person name="Daum C."/>
            <person name="Ezra D."/>
            <person name="Gonzalez J."/>
            <person name="Henrissat B."/>
            <person name="Kuo A."/>
            <person name="Liang C."/>
            <person name="Lipzen A."/>
            <person name="Lutzoni F."/>
            <person name="Magnuson J."/>
            <person name="Mondo S."/>
            <person name="Nolan M."/>
            <person name="Ohm R."/>
            <person name="Pangilinan J."/>
            <person name="Park H.-J."/>
            <person name="Ramirez L."/>
            <person name="Alfaro M."/>
            <person name="Sun H."/>
            <person name="Tritt A."/>
            <person name="Yoshinaga Y."/>
            <person name="Zwiers L.-H."/>
            <person name="Turgeon B."/>
            <person name="Goodwin S."/>
            <person name="Spatafora J."/>
            <person name="Crous P."/>
            <person name="Grigoriev I."/>
        </authorList>
    </citation>
    <scope>NUCLEOTIDE SEQUENCE</scope>
    <source>
        <strain evidence="2">CBS 122681</strain>
    </source>
</reference>
<proteinExistence type="predicted"/>
<dbReference type="InterPro" id="IPR053146">
    <property type="entry name" value="QDO-like"/>
</dbReference>
<dbReference type="PANTHER" id="PTHR36440">
    <property type="entry name" value="PUTATIVE (AFU_ORTHOLOGUE AFUA_8G07350)-RELATED"/>
    <property type="match status" value="1"/>
</dbReference>
<evidence type="ECO:0000313" key="2">
    <source>
        <dbReference type="EMBL" id="KAF2660048.1"/>
    </source>
</evidence>
<dbReference type="CDD" id="cd02208">
    <property type="entry name" value="cupin_RmlC-like"/>
    <property type="match status" value="1"/>
</dbReference>
<evidence type="ECO:0000313" key="3">
    <source>
        <dbReference type="Proteomes" id="UP000799324"/>
    </source>
</evidence>
<name>A0A6A6TMA7_9PLEO</name>
<dbReference type="InterPro" id="IPR013096">
    <property type="entry name" value="Cupin_2"/>
</dbReference>
<sequence length="188" mass="20822">MEMPRRPINFVPAQTGEVLKLGHITCRIMEDGSNTGTFYTSLHYPPALPYNRLGVAEFTLPPHTAGPPAHWHEMHDETFLTTAGTVRYHAPDHTHVDAKLGDYVVVPIRAPHTFSNPFDEEAKFVNTYSPAFYINYFKILAQVSKSDAVMSKEKNLEVMSRFATVPAKELAEEMAKDEQGGSGGGSGK</sequence>
<organism evidence="2 3">
    <name type="scientific">Lophiostoma macrostomum CBS 122681</name>
    <dbReference type="NCBI Taxonomy" id="1314788"/>
    <lineage>
        <taxon>Eukaryota</taxon>
        <taxon>Fungi</taxon>
        <taxon>Dikarya</taxon>
        <taxon>Ascomycota</taxon>
        <taxon>Pezizomycotina</taxon>
        <taxon>Dothideomycetes</taxon>
        <taxon>Pleosporomycetidae</taxon>
        <taxon>Pleosporales</taxon>
        <taxon>Lophiostomataceae</taxon>
        <taxon>Lophiostoma</taxon>
    </lineage>
</organism>
<dbReference type="Pfam" id="PF07883">
    <property type="entry name" value="Cupin_2"/>
    <property type="match status" value="1"/>
</dbReference>
<dbReference type="InterPro" id="IPR011051">
    <property type="entry name" value="RmlC_Cupin_sf"/>
</dbReference>